<proteinExistence type="inferred from homology"/>
<evidence type="ECO:0000259" key="10">
    <source>
        <dbReference type="Pfam" id="PF01694"/>
    </source>
</evidence>
<feature type="transmembrane region" description="Helical" evidence="9">
    <location>
        <begin position="173"/>
        <end position="195"/>
    </location>
</feature>
<dbReference type="InterPro" id="IPR022732">
    <property type="entry name" value="Peptidase_S54_GlpG_N"/>
</dbReference>
<dbReference type="SUPFAM" id="SSF144091">
    <property type="entry name" value="Rhomboid-like"/>
    <property type="match status" value="1"/>
</dbReference>
<evidence type="ECO:0000256" key="3">
    <source>
        <dbReference type="ARBA" id="ARBA00022475"/>
    </source>
</evidence>
<dbReference type="PANTHER" id="PTHR43731">
    <property type="entry name" value="RHOMBOID PROTEASE"/>
    <property type="match status" value="1"/>
</dbReference>
<keyword evidence="12" id="KW-0645">Protease</keyword>
<keyword evidence="6 12" id="KW-0378">Hydrolase</keyword>
<evidence type="ECO:0000256" key="2">
    <source>
        <dbReference type="ARBA" id="ARBA00009045"/>
    </source>
</evidence>
<keyword evidence="4" id="KW-0997">Cell inner membrane</keyword>
<dbReference type="PANTHER" id="PTHR43731:SF14">
    <property type="entry name" value="PRESENILIN-ASSOCIATED RHOMBOID-LIKE PROTEIN, MITOCHONDRIAL"/>
    <property type="match status" value="1"/>
</dbReference>
<feature type="transmembrane region" description="Helical" evidence="9">
    <location>
        <begin position="87"/>
        <end position="113"/>
    </location>
</feature>
<dbReference type="InterPro" id="IPR050925">
    <property type="entry name" value="Rhomboid_protease_S54"/>
</dbReference>
<dbReference type="EC" id="3.4.21.105" evidence="12"/>
<evidence type="ECO:0000256" key="4">
    <source>
        <dbReference type="ARBA" id="ARBA00022519"/>
    </source>
</evidence>
<evidence type="ECO:0000256" key="1">
    <source>
        <dbReference type="ARBA" id="ARBA00004141"/>
    </source>
</evidence>
<gene>
    <name evidence="12" type="primary">glpG</name>
    <name evidence="12" type="ORF">NCTC10738_01622</name>
</gene>
<evidence type="ECO:0000256" key="9">
    <source>
        <dbReference type="SAM" id="Phobius"/>
    </source>
</evidence>
<evidence type="ECO:0000256" key="6">
    <source>
        <dbReference type="ARBA" id="ARBA00022801"/>
    </source>
</evidence>
<protein>
    <submittedName>
        <fullName evidence="12">Rhomboid protease glpG</fullName>
        <ecNumber evidence="12">3.4.21.105</ecNumber>
    </submittedName>
</protein>
<dbReference type="Pfam" id="PF01694">
    <property type="entry name" value="Rhomboid"/>
    <property type="match status" value="1"/>
</dbReference>
<feature type="transmembrane region" description="Helical" evidence="9">
    <location>
        <begin position="147"/>
        <end position="166"/>
    </location>
</feature>
<comment type="similarity">
    <text evidence="2">Belongs to the peptidase S54 family.</text>
</comment>
<feature type="domain" description="Peptidase S54 GlpG peptidase N-terminal" evidence="11">
    <location>
        <begin position="2"/>
        <end position="83"/>
    </location>
</feature>
<dbReference type="Gene3D" id="3.30.70.2350">
    <property type="match status" value="1"/>
</dbReference>
<keyword evidence="5 9" id="KW-0812">Transmembrane</keyword>
<evidence type="ECO:0000256" key="7">
    <source>
        <dbReference type="ARBA" id="ARBA00022989"/>
    </source>
</evidence>
<dbReference type="GO" id="GO:0004252">
    <property type="term" value="F:serine-type endopeptidase activity"/>
    <property type="evidence" value="ECO:0007669"/>
    <property type="project" value="InterPro"/>
</dbReference>
<comment type="subcellular location">
    <subcellularLocation>
        <location evidence="1">Membrane</location>
        <topology evidence="1">Multi-pass membrane protein</topology>
    </subcellularLocation>
</comment>
<dbReference type="InterPro" id="IPR023662">
    <property type="entry name" value="Rhomboid_protease_GlpG"/>
</dbReference>
<dbReference type="RefSeq" id="WP_115389525.1">
    <property type="nucleotide sequence ID" value="NZ_AP024609.1"/>
</dbReference>
<feature type="domain" description="Peptidase S54 rhomboid" evidence="10">
    <location>
        <begin position="138"/>
        <end position="272"/>
    </location>
</feature>
<feature type="transmembrane region" description="Helical" evidence="9">
    <location>
        <begin position="229"/>
        <end position="246"/>
    </location>
</feature>
<feature type="transmembrane region" description="Helical" evidence="9">
    <location>
        <begin position="201"/>
        <end position="217"/>
    </location>
</feature>
<dbReference type="AlphaFoldDB" id="A0A379ZHY2"/>
<dbReference type="InterPro" id="IPR022764">
    <property type="entry name" value="Peptidase_S54_rhomboid_dom"/>
</dbReference>
<dbReference type="GO" id="GO:0016020">
    <property type="term" value="C:membrane"/>
    <property type="evidence" value="ECO:0007669"/>
    <property type="project" value="UniProtKB-SubCell"/>
</dbReference>
<dbReference type="NCBIfam" id="TIGR04239">
    <property type="entry name" value="rhombo_GlpG"/>
    <property type="match status" value="1"/>
</dbReference>
<dbReference type="GO" id="GO:0006508">
    <property type="term" value="P:proteolysis"/>
    <property type="evidence" value="ECO:0007669"/>
    <property type="project" value="UniProtKB-KW"/>
</dbReference>
<keyword evidence="7 9" id="KW-1133">Transmembrane helix</keyword>
<evidence type="ECO:0000256" key="8">
    <source>
        <dbReference type="ARBA" id="ARBA00023136"/>
    </source>
</evidence>
<evidence type="ECO:0000313" key="13">
    <source>
        <dbReference type="Proteomes" id="UP000254069"/>
    </source>
</evidence>
<feature type="transmembrane region" description="Helical" evidence="9">
    <location>
        <begin position="252"/>
        <end position="271"/>
    </location>
</feature>
<keyword evidence="13" id="KW-1185">Reference proteome</keyword>
<dbReference type="EMBL" id="UGYO01000001">
    <property type="protein sequence ID" value="SUI62363.1"/>
    <property type="molecule type" value="Genomic_DNA"/>
</dbReference>
<evidence type="ECO:0000256" key="5">
    <source>
        <dbReference type="ARBA" id="ARBA00022692"/>
    </source>
</evidence>
<dbReference type="Proteomes" id="UP000254069">
    <property type="component" value="Unassembled WGS sequence"/>
</dbReference>
<dbReference type="Gene3D" id="1.20.1540.10">
    <property type="entry name" value="Rhomboid-like"/>
    <property type="match status" value="1"/>
</dbReference>
<evidence type="ECO:0000259" key="11">
    <source>
        <dbReference type="Pfam" id="PF12122"/>
    </source>
</evidence>
<accession>A0A379ZHY2</accession>
<keyword evidence="3" id="KW-1003">Cell membrane</keyword>
<organism evidence="12 13">
    <name type="scientific">Shewanella algae</name>
    <dbReference type="NCBI Taxonomy" id="38313"/>
    <lineage>
        <taxon>Bacteria</taxon>
        <taxon>Pseudomonadati</taxon>
        <taxon>Pseudomonadota</taxon>
        <taxon>Gammaproteobacteria</taxon>
        <taxon>Alteromonadales</taxon>
        <taxon>Shewanellaceae</taxon>
        <taxon>Shewanella</taxon>
    </lineage>
</organism>
<name>A0A379ZHY2_9GAMM</name>
<dbReference type="InterPro" id="IPR035952">
    <property type="entry name" value="Rhomboid-like_sf"/>
</dbReference>
<evidence type="ECO:0000313" key="12">
    <source>
        <dbReference type="EMBL" id="SUI62363.1"/>
    </source>
</evidence>
<sequence>MEIGRLPNERAAQALVDYLKGEGIPCRITHLEQGVAIHVIEDTDQAKGRKAFLDFVQDPLNPKYLQASWDHGDNRIRFDYGAPSLQLLSQFITGAGPLTLIILLVSIAIFAAMNLGYGNQAFEALAFFGATSDAGFSQFWRLFTPSLLHFSALHITFNLLWWWVLGGKIENRIGLAPLLTLLLVAGTLPNIVQFYLSGPNFGGLSGVVYGLVGYTWVSGRMSPEKGIGLPPALMGFMLLWLVLGFMDVFGLSIANGAHLGGLLVGLAQGWLDNRGKK</sequence>
<reference evidence="12 13" key="1">
    <citation type="submission" date="2018-06" db="EMBL/GenBank/DDBJ databases">
        <authorList>
            <consortium name="Pathogen Informatics"/>
            <person name="Doyle S."/>
        </authorList>
    </citation>
    <scope>NUCLEOTIDE SEQUENCE [LARGE SCALE GENOMIC DNA]</scope>
    <source>
        <strain evidence="12 13">NCTC10738</strain>
    </source>
</reference>
<keyword evidence="8 9" id="KW-0472">Membrane</keyword>
<dbReference type="Pfam" id="PF12122">
    <property type="entry name" value="Rhomboid_N"/>
    <property type="match status" value="1"/>
</dbReference>
<dbReference type="InterPro" id="IPR038236">
    <property type="entry name" value="GlpG_N_sf"/>
</dbReference>